<dbReference type="GO" id="GO:0031965">
    <property type="term" value="C:nuclear membrane"/>
    <property type="evidence" value="ECO:0007669"/>
    <property type="project" value="UniProtKB-SubCell"/>
</dbReference>
<evidence type="ECO:0000256" key="3">
    <source>
        <dbReference type="ARBA" id="ARBA00022737"/>
    </source>
</evidence>
<feature type="region of interest" description="Disordered" evidence="7">
    <location>
        <begin position="58"/>
        <end position="80"/>
    </location>
</feature>
<evidence type="ECO:0000256" key="1">
    <source>
        <dbReference type="ARBA" id="ARBA00004126"/>
    </source>
</evidence>
<dbReference type="InterPro" id="IPR002017">
    <property type="entry name" value="Spectrin_repeat"/>
</dbReference>
<evidence type="ECO:0000313" key="8">
    <source>
        <dbReference type="EMBL" id="KAE8286818.1"/>
    </source>
</evidence>
<protein>
    <submittedName>
        <fullName evidence="8">Nesprin-1 Enaptin KASH domain-containing protein 1</fullName>
    </submittedName>
</protein>
<dbReference type="EMBL" id="REGW02000014">
    <property type="protein sequence ID" value="KAE8286818.1"/>
    <property type="molecule type" value="Genomic_DNA"/>
</dbReference>
<evidence type="ECO:0000256" key="5">
    <source>
        <dbReference type="ARBA" id="ARBA00023242"/>
    </source>
</evidence>
<dbReference type="Gene3D" id="1.20.58.60">
    <property type="match status" value="2"/>
</dbReference>
<feature type="coiled-coil region" evidence="6">
    <location>
        <begin position="418"/>
        <end position="445"/>
    </location>
</feature>
<dbReference type="Proteomes" id="UP000424527">
    <property type="component" value="Unassembled WGS sequence"/>
</dbReference>
<evidence type="ECO:0000256" key="2">
    <source>
        <dbReference type="ARBA" id="ARBA00022553"/>
    </source>
</evidence>
<feature type="coiled-coil region" evidence="6">
    <location>
        <begin position="211"/>
        <end position="259"/>
    </location>
</feature>
<keyword evidence="3" id="KW-0677">Repeat</keyword>
<feature type="region of interest" description="Disordered" evidence="7">
    <location>
        <begin position="662"/>
        <end position="724"/>
    </location>
</feature>
<keyword evidence="5" id="KW-0539">Nucleus</keyword>
<dbReference type="PANTHER" id="PTHR14514:SF3">
    <property type="entry name" value="NESPRIN-1"/>
    <property type="match status" value="1"/>
</dbReference>
<dbReference type="AlphaFoldDB" id="A0A6G0I5K9"/>
<proteinExistence type="predicted"/>
<dbReference type="InterPro" id="IPR018159">
    <property type="entry name" value="Spectrin/alpha-actinin"/>
</dbReference>
<reference evidence="8 9" key="1">
    <citation type="submission" date="2019-07" db="EMBL/GenBank/DDBJ databases">
        <title>Chromosome genome assembly for large yellow croaker.</title>
        <authorList>
            <person name="Xiao S."/>
        </authorList>
    </citation>
    <scope>NUCLEOTIDE SEQUENCE [LARGE SCALE GENOMIC DNA]</scope>
    <source>
        <strain evidence="8">JMULYC20181020</strain>
        <tissue evidence="8">Muscle</tissue>
    </source>
</reference>
<dbReference type="Pfam" id="PF00435">
    <property type="entry name" value="Spectrin"/>
    <property type="match status" value="1"/>
</dbReference>
<dbReference type="SUPFAM" id="SSF46966">
    <property type="entry name" value="Spectrin repeat"/>
    <property type="match status" value="3"/>
</dbReference>
<evidence type="ECO:0000256" key="6">
    <source>
        <dbReference type="SAM" id="Coils"/>
    </source>
</evidence>
<organism evidence="8 9">
    <name type="scientific">Larimichthys crocea</name>
    <name type="common">Large yellow croaker</name>
    <name type="synonym">Pseudosciaena crocea</name>
    <dbReference type="NCBI Taxonomy" id="215358"/>
    <lineage>
        <taxon>Eukaryota</taxon>
        <taxon>Metazoa</taxon>
        <taxon>Chordata</taxon>
        <taxon>Craniata</taxon>
        <taxon>Vertebrata</taxon>
        <taxon>Euteleostomi</taxon>
        <taxon>Actinopterygii</taxon>
        <taxon>Neopterygii</taxon>
        <taxon>Teleostei</taxon>
        <taxon>Neoteleostei</taxon>
        <taxon>Acanthomorphata</taxon>
        <taxon>Eupercaria</taxon>
        <taxon>Sciaenidae</taxon>
        <taxon>Larimichthys</taxon>
    </lineage>
</organism>
<keyword evidence="4" id="KW-0472">Membrane</keyword>
<keyword evidence="9" id="KW-1185">Reference proteome</keyword>
<accession>A0A6G0I5K9</accession>
<gene>
    <name evidence="8" type="ORF">D5F01_LYC14771</name>
</gene>
<sequence length="744" mass="83265">MEKVRTVSQDLHGRVPDSTVEKAATRAALQSLLEYHDSFSLEVEREQSILALLGQHTRSLRGEEEEEEAMEKKTENGHAETPCLQEIRSMQEQYECLVMRVRASRAQVHQELREREEVEKELGLVKGWIQDTRGLLLSPTADLDSLLQELETAHGEVISRRQSVERMTELQQSKYQDLHAGLPSELSMQLAEVTLALGSAEDQVQAREREVQQTRDVKEDFSSRLQDIEAKLKTIALKLEDKGADLEEAKEETKALCEECECCGRSLAELGVAVQEFGEQNPLLCKQLGDAVAKLTEVQRHTTQQVQDRANRLKKAERQAEEYQGMRAFILGWTEKAEALVTGSIIWSSASQLQEQIRAHQALLRECRGLHGDLEAMGEREGQLGEVLQTAGWIQQVKHLSRCTEELQQTAKTRLQSLQDAAKDMSRLEAEVKNLHAAIDQIQVTLASPDLNRLSLREQLTQRQRLLVEMEGFKQQVAAVQQCQSALRLPEEVVASLPICRTAQSLQQEASQLQHTTIQQCNILQEAVVQYEQYEQEVKNLQRLIEEAHRIIQDRPVSTNNIQELQAQIHHHEELAQKIRGYQEQIASLHSKCKMLTVKAKHATMLLTVSEVDGLSDGMDELSDEELPSAVATAAAAAAKQLPAHPSVVMMTAGRCHTLLSPVTEESGEEGTNSEVSSPPACRSPSPGANADAPLNQGRGALSRAPLQELYDPSMETSAANLDDLQRSWETAQKCDQREAEEFI</sequence>
<evidence type="ECO:0000256" key="4">
    <source>
        <dbReference type="ARBA" id="ARBA00023136"/>
    </source>
</evidence>
<keyword evidence="2" id="KW-0597">Phosphoprotein</keyword>
<feature type="coiled-coil region" evidence="6">
    <location>
        <begin position="524"/>
        <end position="592"/>
    </location>
</feature>
<dbReference type="PANTHER" id="PTHR14514">
    <property type="entry name" value="PKA ANCHORING PROTEIN"/>
    <property type="match status" value="1"/>
</dbReference>
<comment type="caution">
    <text evidence="8">The sequence shown here is derived from an EMBL/GenBank/DDBJ whole genome shotgun (WGS) entry which is preliminary data.</text>
</comment>
<dbReference type="SMART" id="SM00150">
    <property type="entry name" value="SPEC"/>
    <property type="match status" value="3"/>
</dbReference>
<comment type="subcellular location">
    <subcellularLocation>
        <location evidence="1">Nucleus membrane</location>
    </subcellularLocation>
</comment>
<keyword evidence="6" id="KW-0175">Coiled coil</keyword>
<evidence type="ECO:0000313" key="9">
    <source>
        <dbReference type="Proteomes" id="UP000424527"/>
    </source>
</evidence>
<evidence type="ECO:0000256" key="7">
    <source>
        <dbReference type="SAM" id="MobiDB-lite"/>
    </source>
</evidence>
<name>A0A6G0I5K9_LARCR</name>